<dbReference type="InterPro" id="IPR036047">
    <property type="entry name" value="F-box-like_dom_sf"/>
</dbReference>
<evidence type="ECO:0000313" key="3">
    <source>
        <dbReference type="Proteomes" id="UP000030106"/>
    </source>
</evidence>
<dbReference type="Proteomes" id="UP000030106">
    <property type="component" value="Unassembled WGS sequence"/>
</dbReference>
<dbReference type="OrthoDB" id="2687876at2759"/>
<dbReference type="SUPFAM" id="SSF81383">
    <property type="entry name" value="F-box domain"/>
    <property type="match status" value="1"/>
</dbReference>
<dbReference type="InterPro" id="IPR001810">
    <property type="entry name" value="F-box_dom"/>
</dbReference>
<sequence length="351" mass="40016">MAVPLDRPNPFLAEDALACSLSGRLQSKSRSTIFKLASAEVLNFEDNLAGFFRGVPNEIIYQIFHQLALVSLANLACTSKGMGRVVRSLPELRPLLSCAPDAIRAVTAAKVGHRLVCSDMYRKLVKPDCDDCSRPGEYLHLLSCRRLCFQCLSDNPRYRALRPLQAVEQYNLPMCHVVNLPTLVVPPYSAEGYKLRCRRRKLQINTTGWKLIDMADVDRLSIETHGSVDNAKRRAFERLTRLRSRLGRDPMSNEDWLRSRSAWRRRLRMACRRDRLTPLREEDFEGRLGAHILPDVESAYSTSTLFPWFDISTDFFGCPGLCELCRDAGLPPHQCFYTIPGRDCHMEKHTT</sequence>
<comment type="caution">
    <text evidence="2">The sequence shown here is derived from an EMBL/GenBank/DDBJ whole genome shotgun (WGS) entry which is preliminary data.</text>
</comment>
<name>A0A0A2VJH2_BEABA</name>
<dbReference type="HOGENOM" id="CLU_842031_0_0_1"/>
<dbReference type="AlphaFoldDB" id="A0A0A2VJH2"/>
<evidence type="ECO:0000313" key="2">
    <source>
        <dbReference type="EMBL" id="KGQ06275.1"/>
    </source>
</evidence>
<proteinExistence type="predicted"/>
<reference evidence="2 3" key="1">
    <citation type="submission" date="2012-10" db="EMBL/GenBank/DDBJ databases">
        <title>Genome sequencing and analysis of entomopathogenic fungi Beauveria bassiana D1-5.</title>
        <authorList>
            <person name="Li Q."/>
            <person name="Wang L."/>
            <person name="Zhang Z."/>
            <person name="Wang Q."/>
            <person name="Ren J."/>
            <person name="Wang M."/>
            <person name="Xu W."/>
            <person name="Wang J."/>
            <person name="Lu Y."/>
            <person name="Du Q."/>
            <person name="Sun Z."/>
        </authorList>
    </citation>
    <scope>NUCLEOTIDE SEQUENCE [LARGE SCALE GENOMIC DNA]</scope>
    <source>
        <strain evidence="2 3">D1-5</strain>
    </source>
</reference>
<dbReference type="STRING" id="1245745.A0A0A2VJH2"/>
<evidence type="ECO:0000259" key="1">
    <source>
        <dbReference type="Pfam" id="PF00646"/>
    </source>
</evidence>
<dbReference type="eggNOG" id="ENOG502T2YN">
    <property type="taxonomic scope" value="Eukaryota"/>
</dbReference>
<accession>A0A0A2VJH2</accession>
<dbReference type="EMBL" id="ANFO01000842">
    <property type="protein sequence ID" value="KGQ06275.1"/>
    <property type="molecule type" value="Genomic_DNA"/>
</dbReference>
<protein>
    <recommendedName>
        <fullName evidence="1">F-box domain-containing protein</fullName>
    </recommendedName>
</protein>
<gene>
    <name evidence="2" type="ORF">BBAD15_g8412</name>
</gene>
<dbReference type="Pfam" id="PF00646">
    <property type="entry name" value="F-box"/>
    <property type="match status" value="1"/>
</dbReference>
<organism evidence="2 3">
    <name type="scientific">Beauveria bassiana D1-5</name>
    <dbReference type="NCBI Taxonomy" id="1245745"/>
    <lineage>
        <taxon>Eukaryota</taxon>
        <taxon>Fungi</taxon>
        <taxon>Dikarya</taxon>
        <taxon>Ascomycota</taxon>
        <taxon>Pezizomycotina</taxon>
        <taxon>Sordariomycetes</taxon>
        <taxon>Hypocreomycetidae</taxon>
        <taxon>Hypocreales</taxon>
        <taxon>Cordycipitaceae</taxon>
        <taxon>Beauveria</taxon>
    </lineage>
</organism>
<feature type="domain" description="F-box" evidence="1">
    <location>
        <begin position="56"/>
        <end position="90"/>
    </location>
</feature>